<accession>A0A4Z0F627</accession>
<keyword evidence="2" id="KW-1185">Reference proteome</keyword>
<dbReference type="EMBL" id="SRIO01000055">
    <property type="protein sequence ID" value="TFZ80599.1"/>
    <property type="molecule type" value="Genomic_DNA"/>
</dbReference>
<evidence type="ECO:0000313" key="2">
    <source>
        <dbReference type="Proteomes" id="UP000297890"/>
    </source>
</evidence>
<sequence length="60" mass="6846">MRWIETQRMLGSIPDTKLDALVTTTPASPAQVKKLLKEIPEDLAEMIIQEEPKLTLQRTK</sequence>
<dbReference type="AlphaFoldDB" id="A0A4Z0F627"/>
<dbReference type="Proteomes" id="UP000297890">
    <property type="component" value="Unassembled WGS sequence"/>
</dbReference>
<gene>
    <name evidence="1" type="ORF">E4680_13765</name>
</gene>
<name>A0A4Z0F627_9GAMM</name>
<organism evidence="1 2">
    <name type="scientific">Candidatus Macondimonas diazotrophica</name>
    <dbReference type="NCBI Taxonomy" id="2305248"/>
    <lineage>
        <taxon>Bacteria</taxon>
        <taxon>Pseudomonadati</taxon>
        <taxon>Pseudomonadota</taxon>
        <taxon>Gammaproteobacteria</taxon>
        <taxon>Chromatiales</taxon>
        <taxon>Ectothiorhodospiraceae</taxon>
        <taxon>Candidatus Macondimonas</taxon>
    </lineage>
</organism>
<proteinExistence type="predicted"/>
<evidence type="ECO:0000313" key="1">
    <source>
        <dbReference type="EMBL" id="TFZ80599.1"/>
    </source>
</evidence>
<protein>
    <submittedName>
        <fullName evidence="1">Uncharacterized protein</fullName>
    </submittedName>
</protein>
<comment type="caution">
    <text evidence="1">The sequence shown here is derived from an EMBL/GenBank/DDBJ whole genome shotgun (WGS) entry which is preliminary data.</text>
</comment>
<reference evidence="1 2" key="1">
    <citation type="journal article" date="2019" name="ISME J.">
        <title>Candidatus Macondimonas diazotrophica, a novel gammaproteobacterial genus dominating crude-oil-contaminated coastal sediments.</title>
        <authorList>
            <person name="Karthikeyan S."/>
            <person name="Konstantinidis K."/>
        </authorList>
    </citation>
    <scope>NUCLEOTIDE SEQUENCE [LARGE SCALE GENOMIC DNA]</scope>
    <source>
        <strain evidence="1 2">KTK01</strain>
    </source>
</reference>